<keyword evidence="3" id="KW-0479">Metal-binding</keyword>
<keyword evidence="7" id="KW-0812">Transmembrane</keyword>
<feature type="transmembrane region" description="Helical" evidence="7">
    <location>
        <begin position="155"/>
        <end position="177"/>
    </location>
</feature>
<dbReference type="InterPro" id="IPR032879">
    <property type="entry name" value="FixG_C"/>
</dbReference>
<evidence type="ECO:0000256" key="6">
    <source>
        <dbReference type="ARBA" id="ARBA00023014"/>
    </source>
</evidence>
<evidence type="ECO:0000259" key="8">
    <source>
        <dbReference type="PROSITE" id="PS51379"/>
    </source>
</evidence>
<feature type="transmembrane region" description="Helical" evidence="7">
    <location>
        <begin position="41"/>
        <end position="67"/>
    </location>
</feature>
<evidence type="ECO:0000256" key="4">
    <source>
        <dbReference type="ARBA" id="ARBA00022982"/>
    </source>
</evidence>
<dbReference type="InterPro" id="IPR051684">
    <property type="entry name" value="Electron_Trans/Redox"/>
</dbReference>
<feature type="transmembrane region" description="Helical" evidence="7">
    <location>
        <begin position="197"/>
        <end position="214"/>
    </location>
</feature>
<keyword evidence="4" id="KW-0249">Electron transport</keyword>
<dbReference type="NCBIfam" id="TIGR02745">
    <property type="entry name" value="ccoG_rdxA_fixG"/>
    <property type="match status" value="1"/>
</dbReference>
<feature type="domain" description="4Fe-4S ferredoxin-type" evidence="8">
    <location>
        <begin position="256"/>
        <end position="283"/>
    </location>
</feature>
<keyword evidence="6" id="KW-0411">Iron-sulfur</keyword>
<evidence type="ECO:0000256" key="7">
    <source>
        <dbReference type="SAM" id="Phobius"/>
    </source>
</evidence>
<protein>
    <submittedName>
        <fullName evidence="9">Cytochrome c oxidase accessory protein CcoG</fullName>
    </submittedName>
</protein>
<sequence>MNALHDPVQAPEPVLSTLNVDGSRRWIRPRRSSGPWWRRRLVAAWALIALFVAIPYLKVGGHPALLLDLPRREFWLLGAPFRASDTLLFMLLFLTVMLGILVVTALFGRVWCGWACPQTVYMEFVFRPLERWLEGGWRGSRKLDRHRRHLHPRRVAKVALYAVLSLFLAHTFLAYFVPVEELARWMTRPPAEHPTSFALVMLVAAMILVDFTWFREQTCLVACPYGRFQSALLDRRSLIVGYDARRGEPRSKEILARPAGAGDCVDCRLCVLTCPTGIDIRQGLQMECIHCTQCMDACDAVMTRFGRPRGLIRYGSQDAFEGRAGRALRPRLVVYPIAFAVALGLFAWMLATRPDAEVTLLRGLGAPYTVDRDGGVVNQVRIRVANRGAHDRRFEIALENAAGARLVAPVNPLPVAAGRTGTASVFVVSPPVGFEHGERTVTLRLADGAGFERAFAWRLLGPEADEDGTEARAPGGEAGR</sequence>
<gene>
    <name evidence="9" type="primary">ccoG</name>
    <name evidence="9" type="ORF">ENR23_02270</name>
</gene>
<feature type="transmembrane region" description="Helical" evidence="7">
    <location>
        <begin position="87"/>
        <end position="112"/>
    </location>
</feature>
<reference evidence="9" key="1">
    <citation type="journal article" date="2020" name="mSystems">
        <title>Genome- and Community-Level Interaction Insights into Carbon Utilization and Element Cycling Functions of Hydrothermarchaeota in Hydrothermal Sediment.</title>
        <authorList>
            <person name="Zhou Z."/>
            <person name="Liu Y."/>
            <person name="Xu W."/>
            <person name="Pan J."/>
            <person name="Luo Z.H."/>
            <person name="Li M."/>
        </authorList>
    </citation>
    <scope>NUCLEOTIDE SEQUENCE [LARGE SCALE GENOMIC DNA]</scope>
    <source>
        <strain evidence="9">SpSt-381</strain>
    </source>
</reference>
<dbReference type="InterPro" id="IPR014116">
    <property type="entry name" value="Cyt_c_oxidase_cbb3_FixG"/>
</dbReference>
<dbReference type="Gene3D" id="2.60.40.10">
    <property type="entry name" value="Immunoglobulins"/>
    <property type="match status" value="1"/>
</dbReference>
<dbReference type="InterPro" id="IPR013783">
    <property type="entry name" value="Ig-like_fold"/>
</dbReference>
<evidence type="ECO:0000256" key="3">
    <source>
        <dbReference type="ARBA" id="ARBA00022723"/>
    </source>
</evidence>
<dbReference type="PROSITE" id="PS51379">
    <property type="entry name" value="4FE4S_FER_2"/>
    <property type="match status" value="1"/>
</dbReference>
<dbReference type="GO" id="GO:0005886">
    <property type="term" value="C:plasma membrane"/>
    <property type="evidence" value="ECO:0007669"/>
    <property type="project" value="TreeGrafter"/>
</dbReference>
<keyword evidence="1" id="KW-0813">Transport</keyword>
<dbReference type="GO" id="GO:0051539">
    <property type="term" value="F:4 iron, 4 sulfur cluster binding"/>
    <property type="evidence" value="ECO:0007669"/>
    <property type="project" value="UniProtKB-KW"/>
</dbReference>
<keyword evidence="7" id="KW-0472">Membrane</keyword>
<keyword evidence="5" id="KW-0408">Iron</keyword>
<dbReference type="Pfam" id="PF11614">
    <property type="entry name" value="FixG_C"/>
    <property type="match status" value="1"/>
</dbReference>
<dbReference type="Pfam" id="PF12801">
    <property type="entry name" value="Fer4_5"/>
    <property type="match status" value="1"/>
</dbReference>
<dbReference type="InterPro" id="IPR017900">
    <property type="entry name" value="4Fe4S_Fe_S_CS"/>
</dbReference>
<evidence type="ECO:0000313" key="9">
    <source>
        <dbReference type="EMBL" id="HGZ42247.1"/>
    </source>
</evidence>
<proteinExistence type="predicted"/>
<name>A0A832MIW9_UNCEI</name>
<feature type="transmembrane region" description="Helical" evidence="7">
    <location>
        <begin position="332"/>
        <end position="351"/>
    </location>
</feature>
<dbReference type="PANTHER" id="PTHR30176">
    <property type="entry name" value="FERREDOXIN-TYPE PROTEIN NAPH"/>
    <property type="match status" value="1"/>
</dbReference>
<evidence type="ECO:0000256" key="2">
    <source>
        <dbReference type="ARBA" id="ARBA00022485"/>
    </source>
</evidence>
<evidence type="ECO:0000256" key="5">
    <source>
        <dbReference type="ARBA" id="ARBA00023004"/>
    </source>
</evidence>
<dbReference type="AlphaFoldDB" id="A0A832MIW9"/>
<dbReference type="EMBL" id="DSQF01000003">
    <property type="protein sequence ID" value="HGZ42247.1"/>
    <property type="molecule type" value="Genomic_DNA"/>
</dbReference>
<dbReference type="SUPFAM" id="SSF54862">
    <property type="entry name" value="4Fe-4S ferredoxins"/>
    <property type="match status" value="1"/>
</dbReference>
<evidence type="ECO:0000256" key="1">
    <source>
        <dbReference type="ARBA" id="ARBA00022448"/>
    </source>
</evidence>
<accession>A0A832MIW9</accession>
<organism evidence="9">
    <name type="scientific">Eiseniibacteriota bacterium</name>
    <dbReference type="NCBI Taxonomy" id="2212470"/>
    <lineage>
        <taxon>Bacteria</taxon>
        <taxon>Candidatus Eiseniibacteriota</taxon>
    </lineage>
</organism>
<dbReference type="GO" id="GO:0046872">
    <property type="term" value="F:metal ion binding"/>
    <property type="evidence" value="ECO:0007669"/>
    <property type="project" value="UniProtKB-KW"/>
</dbReference>
<dbReference type="PROSITE" id="PS00198">
    <property type="entry name" value="4FE4S_FER_1"/>
    <property type="match status" value="1"/>
</dbReference>
<keyword evidence="7" id="KW-1133">Transmembrane helix</keyword>
<comment type="caution">
    <text evidence="9">The sequence shown here is derived from an EMBL/GenBank/DDBJ whole genome shotgun (WGS) entry which is preliminary data.</text>
</comment>
<dbReference type="InterPro" id="IPR017896">
    <property type="entry name" value="4Fe4S_Fe-S-bd"/>
</dbReference>
<dbReference type="PANTHER" id="PTHR30176:SF3">
    <property type="entry name" value="FERREDOXIN-TYPE PROTEIN NAPH"/>
    <property type="match status" value="1"/>
</dbReference>
<dbReference type="Pfam" id="PF13746">
    <property type="entry name" value="Fer4_18"/>
    <property type="match status" value="1"/>
</dbReference>
<keyword evidence="2" id="KW-0004">4Fe-4S</keyword>